<evidence type="ECO:0000256" key="6">
    <source>
        <dbReference type="ARBA" id="ARBA00047918"/>
    </source>
</evidence>
<comment type="pathway">
    <text evidence="9">Carbohydrate metabolism; glyoxylate cycle; (S)-malate from isocitrate: step 2/2.</text>
</comment>
<keyword evidence="4 9" id="KW-0816">Tricarboxylic acid cycle</keyword>
<dbReference type="EMBL" id="VIUW01000001">
    <property type="protein sequence ID" value="TWD16646.1"/>
    <property type="molecule type" value="Genomic_DNA"/>
</dbReference>
<dbReference type="GO" id="GO:0004474">
    <property type="term" value="F:malate synthase activity"/>
    <property type="evidence" value="ECO:0007669"/>
    <property type="project" value="UniProtKB-EC"/>
</dbReference>
<dbReference type="FunFam" id="1.20.1220.12:FF:000001">
    <property type="entry name" value="Malate synthase"/>
    <property type="match status" value="1"/>
</dbReference>
<evidence type="ECO:0000256" key="3">
    <source>
        <dbReference type="ARBA" id="ARBA00022435"/>
    </source>
</evidence>
<feature type="domain" description="Malate synthase TIM barrel" evidence="10">
    <location>
        <begin position="164"/>
        <end position="409"/>
    </location>
</feature>
<dbReference type="EC" id="2.3.3.9" evidence="2 9"/>
<dbReference type="InterPro" id="IPR011076">
    <property type="entry name" value="Malate_synth_sf"/>
</dbReference>
<evidence type="ECO:0000259" key="10">
    <source>
        <dbReference type="Pfam" id="PF01274"/>
    </source>
</evidence>
<evidence type="ECO:0000256" key="9">
    <source>
        <dbReference type="RuleBase" id="RU000555"/>
    </source>
</evidence>
<comment type="caution">
    <text evidence="13">The sequence shown here is derived from an EMBL/GenBank/DDBJ whole genome shotgun (WGS) entry which is preliminary data.</text>
</comment>
<dbReference type="PIRSF" id="PIRSF001363">
    <property type="entry name" value="Malate_synth"/>
    <property type="match status" value="1"/>
</dbReference>
<evidence type="ECO:0000256" key="7">
    <source>
        <dbReference type="ARBA" id="ARBA00068441"/>
    </source>
</evidence>
<evidence type="ECO:0000256" key="2">
    <source>
        <dbReference type="ARBA" id="ARBA00012636"/>
    </source>
</evidence>
<dbReference type="GO" id="GO:0006097">
    <property type="term" value="P:glyoxylate cycle"/>
    <property type="evidence" value="ECO:0007669"/>
    <property type="project" value="UniProtKB-UniPathway"/>
</dbReference>
<comment type="catalytic activity">
    <reaction evidence="6 9">
        <text>glyoxylate + acetyl-CoA + H2O = (S)-malate + CoA + H(+)</text>
        <dbReference type="Rhea" id="RHEA:18181"/>
        <dbReference type="ChEBI" id="CHEBI:15377"/>
        <dbReference type="ChEBI" id="CHEBI:15378"/>
        <dbReference type="ChEBI" id="CHEBI:15589"/>
        <dbReference type="ChEBI" id="CHEBI:36655"/>
        <dbReference type="ChEBI" id="CHEBI:57287"/>
        <dbReference type="ChEBI" id="CHEBI:57288"/>
        <dbReference type="EC" id="2.3.3.9"/>
    </reaction>
</comment>
<dbReference type="Pfam" id="PF01274">
    <property type="entry name" value="MS_TIM-barrel"/>
    <property type="match status" value="1"/>
</dbReference>
<evidence type="ECO:0000256" key="1">
    <source>
        <dbReference type="ARBA" id="ARBA00006394"/>
    </source>
</evidence>
<keyword evidence="14" id="KW-1185">Reference proteome</keyword>
<dbReference type="FunFam" id="3.20.20.360:FF:000001">
    <property type="entry name" value="Malate synthase"/>
    <property type="match status" value="1"/>
</dbReference>
<dbReference type="InterPro" id="IPR046363">
    <property type="entry name" value="MS_N_TIM-barrel_dom"/>
</dbReference>
<dbReference type="OrthoDB" id="9768429at2"/>
<protein>
    <recommendedName>
        <fullName evidence="7 9">Malate synthase</fullName>
        <ecNumber evidence="2 9">2.3.3.9</ecNumber>
    </recommendedName>
</protein>
<dbReference type="Proteomes" id="UP000315628">
    <property type="component" value="Unassembled WGS sequence"/>
</dbReference>
<feature type="active site" description="Proton acceptor" evidence="8">
    <location>
        <position position="168"/>
    </location>
</feature>
<gene>
    <name evidence="13" type="ORF">FB557_0177</name>
</gene>
<dbReference type="SUPFAM" id="SSF51645">
    <property type="entry name" value="Malate synthase G"/>
    <property type="match status" value="1"/>
</dbReference>
<name>A0A560WGG7_9MICO</name>
<dbReference type="NCBIfam" id="TIGR01344">
    <property type="entry name" value="malate_syn_A"/>
    <property type="match status" value="1"/>
</dbReference>
<keyword evidence="5 9" id="KW-0808">Transferase</keyword>
<dbReference type="Gene3D" id="1.20.1220.12">
    <property type="entry name" value="Malate synthase, domain III"/>
    <property type="match status" value="1"/>
</dbReference>
<dbReference type="InterPro" id="IPR048356">
    <property type="entry name" value="MS_N"/>
</dbReference>
<dbReference type="PANTHER" id="PTHR42902">
    <property type="entry name" value="MALATE SYNTHASE"/>
    <property type="match status" value="1"/>
</dbReference>
<dbReference type="AlphaFoldDB" id="A0A560WGG7"/>
<evidence type="ECO:0000256" key="5">
    <source>
        <dbReference type="ARBA" id="ARBA00022679"/>
    </source>
</evidence>
<evidence type="ECO:0000313" key="13">
    <source>
        <dbReference type="EMBL" id="TWD16646.1"/>
    </source>
</evidence>
<proteinExistence type="inferred from homology"/>
<comment type="similarity">
    <text evidence="1 9">Belongs to the malate synthase family.</text>
</comment>
<dbReference type="Pfam" id="PF20659">
    <property type="entry name" value="MS_C"/>
    <property type="match status" value="1"/>
</dbReference>
<dbReference type="InterPro" id="IPR019830">
    <property type="entry name" value="Malate_synthase_CS"/>
</dbReference>
<organism evidence="13 14">
    <name type="scientific">Marihabitans asiaticum</name>
    <dbReference type="NCBI Taxonomy" id="415218"/>
    <lineage>
        <taxon>Bacteria</taxon>
        <taxon>Bacillati</taxon>
        <taxon>Actinomycetota</taxon>
        <taxon>Actinomycetes</taxon>
        <taxon>Micrococcales</taxon>
        <taxon>Intrasporangiaceae</taxon>
        <taxon>Marihabitans</taxon>
    </lineage>
</organism>
<dbReference type="InterPro" id="IPR006252">
    <property type="entry name" value="Malate_synthA"/>
</dbReference>
<dbReference type="PROSITE" id="PS00510">
    <property type="entry name" value="MALATE_SYNTHASE"/>
    <property type="match status" value="1"/>
</dbReference>
<accession>A0A560WGG7</accession>
<sequence length="538" mass="59647">MNVQAATRSAFHHVVVKGEQADRYDEVITPEALDFLRKLHRKFAKRRHELLDNRFHRDAIVNGLHFREETAEVREDPTWHVAEPAPGLADRRVEITGPLDPGSIITALNSEADVFLADFEDGTSPSWANIVEGQLALRDAIAGRLRHTDPVTGAQTSVGDDPATIMVRPRGLHLLERHITVDSNPIPGGFVDVGLYLFHNAQRLIDQGSGPYFYLPKLEGHLEARLWNDLFVFAQDTLGIPQGTIRATVLIETIPAAFEMEEILYELRDHAAGLNAGRWDYMFSVVKNFGTDLGYIFPDRHEVTMEAPFMKAYTELLVRTCHKRGAHAIGGMAAMIPTGDAAQDAAGLESIRAAREAEAKAGFDGAWVTHPGLIEVTRQPFTDAFGDRPNQIDVQREDVEVKAEELLAIKDTPGQVTAAGVRTNVFDLVRYLNAWLDGTGIVAIDGIHEDAAMAEISRAQLWQWIHHGTQTKSGETVTIDVVGGLVDEAIERLDELAEDGLPEGRADALRDVIREGTLEEFLPGYITEYAYRRYLQSA</sequence>
<feature type="active site" description="Proton donor" evidence="8">
    <location>
        <position position="450"/>
    </location>
</feature>
<feature type="domain" description="Malate synthase N-terminal" evidence="11">
    <location>
        <begin position="14"/>
        <end position="55"/>
    </location>
</feature>
<dbReference type="InterPro" id="IPR001465">
    <property type="entry name" value="Malate_synthase_TIM"/>
</dbReference>
<evidence type="ECO:0000259" key="12">
    <source>
        <dbReference type="Pfam" id="PF20659"/>
    </source>
</evidence>
<evidence type="ECO:0000259" key="11">
    <source>
        <dbReference type="Pfam" id="PF20656"/>
    </source>
</evidence>
<dbReference type="GO" id="GO:0006099">
    <property type="term" value="P:tricarboxylic acid cycle"/>
    <property type="evidence" value="ECO:0007669"/>
    <property type="project" value="UniProtKB-KW"/>
</dbReference>
<dbReference type="InterPro" id="IPR044856">
    <property type="entry name" value="Malate_synth_C_sf"/>
</dbReference>
<dbReference type="UniPathway" id="UPA00703">
    <property type="reaction ID" value="UER00720"/>
</dbReference>
<dbReference type="Pfam" id="PF20656">
    <property type="entry name" value="MS_N"/>
    <property type="match status" value="1"/>
</dbReference>
<dbReference type="InterPro" id="IPR048355">
    <property type="entry name" value="MS_C"/>
</dbReference>
<feature type="domain" description="Malate synthase C-terminal" evidence="12">
    <location>
        <begin position="416"/>
        <end position="522"/>
    </location>
</feature>
<dbReference type="GO" id="GO:0005737">
    <property type="term" value="C:cytoplasm"/>
    <property type="evidence" value="ECO:0007669"/>
    <property type="project" value="TreeGrafter"/>
</dbReference>
<dbReference type="PANTHER" id="PTHR42902:SF1">
    <property type="entry name" value="MALATE SYNTHASE 1-RELATED"/>
    <property type="match status" value="1"/>
</dbReference>
<evidence type="ECO:0000313" key="14">
    <source>
        <dbReference type="Proteomes" id="UP000315628"/>
    </source>
</evidence>
<dbReference type="RefSeq" id="WP_144854780.1">
    <property type="nucleotide sequence ID" value="NZ_BAAAYT010000001.1"/>
</dbReference>
<evidence type="ECO:0000256" key="8">
    <source>
        <dbReference type="PIRSR" id="PIRSR001363-1"/>
    </source>
</evidence>
<keyword evidence="3 9" id="KW-0329">Glyoxylate bypass</keyword>
<reference evidence="13 14" key="1">
    <citation type="submission" date="2019-06" db="EMBL/GenBank/DDBJ databases">
        <title>Sequencing the genomes of 1000 actinobacteria strains.</title>
        <authorList>
            <person name="Klenk H.-P."/>
        </authorList>
    </citation>
    <scope>NUCLEOTIDE SEQUENCE [LARGE SCALE GENOMIC DNA]</scope>
    <source>
        <strain evidence="13 14">DSM 18935</strain>
    </source>
</reference>
<dbReference type="Gene3D" id="3.20.20.360">
    <property type="entry name" value="Malate synthase, domain 3"/>
    <property type="match status" value="1"/>
</dbReference>
<evidence type="ECO:0000256" key="4">
    <source>
        <dbReference type="ARBA" id="ARBA00022532"/>
    </source>
</evidence>